<proteinExistence type="predicted"/>
<evidence type="ECO:0000256" key="1">
    <source>
        <dbReference type="SAM" id="MobiDB-lite"/>
    </source>
</evidence>
<dbReference type="EMBL" id="RJVI01000003">
    <property type="protein sequence ID" value="ROR29501.1"/>
    <property type="molecule type" value="Genomic_DNA"/>
</dbReference>
<sequence>MRAAAALLLMLAGAAAGDTLPEGQLGMAVIGDRELPRVLYLLPWRAPQPAEPPPLPAPPDPLAVPPPAAEGGQAPIIPASPRE</sequence>
<evidence type="ECO:0000313" key="3">
    <source>
        <dbReference type="EMBL" id="ROR29501.1"/>
    </source>
</evidence>
<dbReference type="AlphaFoldDB" id="A0A3N1XTL0"/>
<feature type="compositionally biased region" description="Pro residues" evidence="1">
    <location>
        <begin position="49"/>
        <end position="68"/>
    </location>
</feature>
<keyword evidence="2" id="KW-0732">Signal</keyword>
<feature type="signal peptide" evidence="2">
    <location>
        <begin position="1"/>
        <end position="16"/>
    </location>
</feature>
<evidence type="ECO:0000256" key="2">
    <source>
        <dbReference type="SAM" id="SignalP"/>
    </source>
</evidence>
<keyword evidence="4" id="KW-1185">Reference proteome</keyword>
<dbReference type="Proteomes" id="UP000276634">
    <property type="component" value="Unassembled WGS sequence"/>
</dbReference>
<protein>
    <submittedName>
        <fullName evidence="3">Uncharacterized protein</fullName>
    </submittedName>
</protein>
<dbReference type="RefSeq" id="WP_123401921.1">
    <property type="nucleotide sequence ID" value="NZ_RJVI01000003.1"/>
</dbReference>
<name>A0A3N1XTL0_9GAMM</name>
<feature type="chain" id="PRO_5018003762" evidence="2">
    <location>
        <begin position="17"/>
        <end position="83"/>
    </location>
</feature>
<gene>
    <name evidence="3" type="ORF">EDC57_2171</name>
</gene>
<organism evidence="3 4">
    <name type="scientific">Inmirania thermothiophila</name>
    <dbReference type="NCBI Taxonomy" id="1750597"/>
    <lineage>
        <taxon>Bacteria</taxon>
        <taxon>Pseudomonadati</taxon>
        <taxon>Pseudomonadota</taxon>
        <taxon>Gammaproteobacteria</taxon>
        <taxon>Chromatiales</taxon>
        <taxon>Ectothiorhodospiraceae</taxon>
        <taxon>Inmirania</taxon>
    </lineage>
</organism>
<evidence type="ECO:0000313" key="4">
    <source>
        <dbReference type="Proteomes" id="UP000276634"/>
    </source>
</evidence>
<feature type="region of interest" description="Disordered" evidence="1">
    <location>
        <begin position="48"/>
        <end position="83"/>
    </location>
</feature>
<accession>A0A3N1XTL0</accession>
<reference evidence="3 4" key="1">
    <citation type="submission" date="2018-11" db="EMBL/GenBank/DDBJ databases">
        <title>Genomic Encyclopedia of Type Strains, Phase IV (KMG-IV): sequencing the most valuable type-strain genomes for metagenomic binning, comparative biology and taxonomic classification.</title>
        <authorList>
            <person name="Goeker M."/>
        </authorList>
    </citation>
    <scope>NUCLEOTIDE SEQUENCE [LARGE SCALE GENOMIC DNA]</scope>
    <source>
        <strain evidence="3 4">DSM 100275</strain>
    </source>
</reference>
<comment type="caution">
    <text evidence="3">The sequence shown here is derived from an EMBL/GenBank/DDBJ whole genome shotgun (WGS) entry which is preliminary data.</text>
</comment>